<comment type="caution">
    <text evidence="1">The sequence shown here is derived from an EMBL/GenBank/DDBJ whole genome shotgun (WGS) entry which is preliminary data.</text>
</comment>
<gene>
    <name evidence="1" type="ORF">BV22DRAFT_567126</name>
</gene>
<evidence type="ECO:0000313" key="1">
    <source>
        <dbReference type="EMBL" id="KAH7923697.1"/>
    </source>
</evidence>
<dbReference type="EMBL" id="MU266445">
    <property type="protein sequence ID" value="KAH7923697.1"/>
    <property type="molecule type" value="Genomic_DNA"/>
</dbReference>
<dbReference type="Proteomes" id="UP000790709">
    <property type="component" value="Unassembled WGS sequence"/>
</dbReference>
<evidence type="ECO:0000313" key="2">
    <source>
        <dbReference type="Proteomes" id="UP000790709"/>
    </source>
</evidence>
<sequence>MQKAGCFLDPLSSSVKYMQVTEIFGNSPPAILCGLWRVPKRDVLYITAEGGLVHHLEQVLHSMVSLKRTLLAFALAAVANATTANLCKRDNKSGADWKLYVYSSINCSENWAYEMFYSNHSDPGCFKINSKRINPMKSLALTLDPSANLRVSLFDGPPGSSCPGKPLWKSKPQIKEFLVPDLRKMKDSKRWEGITSFYVDAP</sequence>
<protein>
    <submittedName>
        <fullName evidence="1">Uncharacterized protein</fullName>
    </submittedName>
</protein>
<organism evidence="1 2">
    <name type="scientific">Leucogyrophana mollusca</name>
    <dbReference type="NCBI Taxonomy" id="85980"/>
    <lineage>
        <taxon>Eukaryota</taxon>
        <taxon>Fungi</taxon>
        <taxon>Dikarya</taxon>
        <taxon>Basidiomycota</taxon>
        <taxon>Agaricomycotina</taxon>
        <taxon>Agaricomycetes</taxon>
        <taxon>Agaricomycetidae</taxon>
        <taxon>Boletales</taxon>
        <taxon>Boletales incertae sedis</taxon>
        <taxon>Leucogyrophana</taxon>
    </lineage>
</organism>
<name>A0ACB8BE24_9AGAM</name>
<proteinExistence type="predicted"/>
<reference evidence="1" key="1">
    <citation type="journal article" date="2021" name="New Phytol.">
        <title>Evolutionary innovations through gain and loss of genes in the ectomycorrhizal Boletales.</title>
        <authorList>
            <person name="Wu G."/>
            <person name="Miyauchi S."/>
            <person name="Morin E."/>
            <person name="Kuo A."/>
            <person name="Drula E."/>
            <person name="Varga T."/>
            <person name="Kohler A."/>
            <person name="Feng B."/>
            <person name="Cao Y."/>
            <person name="Lipzen A."/>
            <person name="Daum C."/>
            <person name="Hundley H."/>
            <person name="Pangilinan J."/>
            <person name="Johnson J."/>
            <person name="Barry K."/>
            <person name="LaButti K."/>
            <person name="Ng V."/>
            <person name="Ahrendt S."/>
            <person name="Min B."/>
            <person name="Choi I.G."/>
            <person name="Park H."/>
            <person name="Plett J.M."/>
            <person name="Magnuson J."/>
            <person name="Spatafora J.W."/>
            <person name="Nagy L.G."/>
            <person name="Henrissat B."/>
            <person name="Grigoriev I.V."/>
            <person name="Yang Z.L."/>
            <person name="Xu J."/>
            <person name="Martin F.M."/>
        </authorList>
    </citation>
    <scope>NUCLEOTIDE SEQUENCE</scope>
    <source>
        <strain evidence="1">KUC20120723A-06</strain>
    </source>
</reference>
<keyword evidence="2" id="KW-1185">Reference proteome</keyword>
<accession>A0ACB8BE24</accession>